<organism evidence="3 4">
    <name type="scientific">Cnephaeus nilssonii</name>
    <name type="common">Northern bat</name>
    <name type="synonym">Eptesicus nilssonii</name>
    <dbReference type="NCBI Taxonomy" id="3371016"/>
    <lineage>
        <taxon>Eukaryota</taxon>
        <taxon>Metazoa</taxon>
        <taxon>Chordata</taxon>
        <taxon>Craniata</taxon>
        <taxon>Vertebrata</taxon>
        <taxon>Euteleostomi</taxon>
        <taxon>Mammalia</taxon>
        <taxon>Eutheria</taxon>
        <taxon>Laurasiatheria</taxon>
        <taxon>Chiroptera</taxon>
        <taxon>Yangochiroptera</taxon>
        <taxon>Vespertilionidae</taxon>
        <taxon>Cnephaeus</taxon>
    </lineage>
</organism>
<dbReference type="InterPro" id="IPR043502">
    <property type="entry name" value="DNA/RNA_pol_sf"/>
</dbReference>
<sequence>MGVLTQPLGPAFTPVAYLSRQLDPTVQGWQPCLRALAAAAALTKEAQKICLQERLQDLLSHRSLSLLAPSRMQEFHLLFLESPDISLTQSPALNPATLLPAASTQPVATHSCPEVVETLTQPRAELADLPLYNPDLTLFVDGSSCLDPQGRQKASYEVVTLERILEAARLPEGPCIWPKGGGQLLREHADRFLPRPEPADQGSRGPPLEPGDSVLLKNLHPKALEPSNPHNPHCGQTTGRSIVAPPLQTQEDPEQHNSINVRSLGNLHPPTPAYVWRFKVRETYDQDSTQVTRQRNPDRCNRDVNTYGGCHWSGCVIHDAYNEVRSGPFLWKDGTFNIRVRDPWDQRWVAGVMGKLYGVVGARPLQGPSTSPGNISWPRRPKSRSPTASYRPNIPLKGSCLIPPRVEVLSSWLQFIQHTLLFLNETHTLPNVSHCFLCVSLQRPLLAAVPLMTPPGTQGHGECQPPLAGIPLWEPKTPEPPCPTDMLPDQQAGNCGTGHLELYPKPHCSQSHKASSGTFFWCNGTLSNCINSSDPGPCFGVTVVPQLTLYGESELAWLLPFHPTPGPAGPPSSLSCWGPGVYYRLLSLPAAASNIGSPNSPAEPKGPRPYCGKGGTCMFLQEECCCYINESGVVEQNVQTLTELSEDLRARHSRDNSLSAGSKAL</sequence>
<dbReference type="InterPro" id="IPR018154">
    <property type="entry name" value="TLV/ENV_coat_polyprotein"/>
</dbReference>
<evidence type="ECO:0000313" key="4">
    <source>
        <dbReference type="Proteomes" id="UP001177744"/>
    </source>
</evidence>
<keyword evidence="1" id="KW-1015">Disulfide bond</keyword>
<dbReference type="PANTHER" id="PTHR10424:SF73">
    <property type="entry name" value="ENDOGENOUS RETROVIRUS GROUP FC1 ENV POLYPROTEIN-RELATED"/>
    <property type="match status" value="1"/>
</dbReference>
<protein>
    <submittedName>
        <fullName evidence="3">Uncharacterized protein</fullName>
    </submittedName>
</protein>
<dbReference type="Proteomes" id="UP001177744">
    <property type="component" value="Unassembled WGS sequence"/>
</dbReference>
<dbReference type="PANTHER" id="PTHR10424">
    <property type="entry name" value="VIRAL ENVELOPE PROTEIN"/>
    <property type="match status" value="1"/>
</dbReference>
<reference evidence="3" key="1">
    <citation type="submission" date="2023-06" db="EMBL/GenBank/DDBJ databases">
        <title>Reference genome for the Northern bat (Eptesicus nilssonii), a most northern bat species.</title>
        <authorList>
            <person name="Laine V.N."/>
            <person name="Pulliainen A.T."/>
            <person name="Lilley T.M."/>
        </authorList>
    </citation>
    <scope>NUCLEOTIDE SEQUENCE</scope>
    <source>
        <strain evidence="3">BLF_Eptnil</strain>
        <tissue evidence="3">Kidney</tissue>
    </source>
</reference>
<comment type="caution">
    <text evidence="3">The sequence shown here is derived from an EMBL/GenBank/DDBJ whole genome shotgun (WGS) entry which is preliminary data.</text>
</comment>
<feature type="region of interest" description="Disordered" evidence="2">
    <location>
        <begin position="193"/>
        <end position="214"/>
    </location>
</feature>
<dbReference type="SUPFAM" id="SSF56672">
    <property type="entry name" value="DNA/RNA polymerases"/>
    <property type="match status" value="1"/>
</dbReference>
<evidence type="ECO:0000313" key="3">
    <source>
        <dbReference type="EMBL" id="KAK1337040.1"/>
    </source>
</evidence>
<dbReference type="SUPFAM" id="SSF58069">
    <property type="entry name" value="Virus ectodomain"/>
    <property type="match status" value="1"/>
</dbReference>
<evidence type="ECO:0000256" key="1">
    <source>
        <dbReference type="ARBA" id="ARBA00023157"/>
    </source>
</evidence>
<keyword evidence="4" id="KW-1185">Reference proteome</keyword>
<dbReference type="Gene3D" id="1.10.287.210">
    <property type="match status" value="1"/>
</dbReference>
<dbReference type="AlphaFoldDB" id="A0AA40HU69"/>
<feature type="compositionally biased region" description="Polar residues" evidence="2">
    <location>
        <begin position="228"/>
        <end position="240"/>
    </location>
</feature>
<proteinExistence type="predicted"/>
<evidence type="ECO:0000256" key="2">
    <source>
        <dbReference type="SAM" id="MobiDB-lite"/>
    </source>
</evidence>
<feature type="region of interest" description="Disordered" evidence="2">
    <location>
        <begin position="368"/>
        <end position="389"/>
    </location>
</feature>
<dbReference type="Pfam" id="PF00429">
    <property type="entry name" value="TLV_coat"/>
    <property type="match status" value="1"/>
</dbReference>
<name>A0AA40HU69_CNENI</name>
<dbReference type="Gene3D" id="3.10.20.370">
    <property type="match status" value="1"/>
</dbReference>
<gene>
    <name evidence="3" type="ORF">QTO34_003085</name>
</gene>
<accession>A0AA40HU69</accession>
<dbReference type="EMBL" id="JAULJE010000012">
    <property type="protein sequence ID" value="KAK1337040.1"/>
    <property type="molecule type" value="Genomic_DNA"/>
</dbReference>
<feature type="region of interest" description="Disordered" evidence="2">
    <location>
        <begin position="222"/>
        <end position="241"/>
    </location>
</feature>